<dbReference type="AlphaFoldDB" id="A0A0E9X3U9"/>
<evidence type="ECO:0000313" key="1">
    <source>
        <dbReference type="EMBL" id="JAH97161.1"/>
    </source>
</evidence>
<proteinExistence type="predicted"/>
<organism evidence="1">
    <name type="scientific">Anguilla anguilla</name>
    <name type="common">European freshwater eel</name>
    <name type="synonym">Muraena anguilla</name>
    <dbReference type="NCBI Taxonomy" id="7936"/>
    <lineage>
        <taxon>Eukaryota</taxon>
        <taxon>Metazoa</taxon>
        <taxon>Chordata</taxon>
        <taxon>Craniata</taxon>
        <taxon>Vertebrata</taxon>
        <taxon>Euteleostomi</taxon>
        <taxon>Actinopterygii</taxon>
        <taxon>Neopterygii</taxon>
        <taxon>Teleostei</taxon>
        <taxon>Anguilliformes</taxon>
        <taxon>Anguillidae</taxon>
        <taxon>Anguilla</taxon>
    </lineage>
</organism>
<reference evidence="1" key="2">
    <citation type="journal article" date="2015" name="Fish Shellfish Immunol.">
        <title>Early steps in the European eel (Anguilla anguilla)-Vibrio vulnificus interaction in the gills: Role of the RtxA13 toxin.</title>
        <authorList>
            <person name="Callol A."/>
            <person name="Pajuelo D."/>
            <person name="Ebbesson L."/>
            <person name="Teles M."/>
            <person name="MacKenzie S."/>
            <person name="Amaro C."/>
        </authorList>
    </citation>
    <scope>NUCLEOTIDE SEQUENCE</scope>
</reference>
<protein>
    <submittedName>
        <fullName evidence="1">Uncharacterized protein</fullName>
    </submittedName>
</protein>
<reference evidence="1" key="1">
    <citation type="submission" date="2014-11" db="EMBL/GenBank/DDBJ databases">
        <authorList>
            <person name="Amaro Gonzalez C."/>
        </authorList>
    </citation>
    <scope>NUCLEOTIDE SEQUENCE</scope>
</reference>
<sequence length="61" mass="6888">MTAKNTSISANRTTVHTVRGIKIYTNGTGVTMDWDYLKKGTNEIFLTSFGDGLWILIKIFF</sequence>
<accession>A0A0E9X3U9</accession>
<name>A0A0E9X3U9_ANGAN</name>
<dbReference type="EMBL" id="GBXM01011416">
    <property type="protein sequence ID" value="JAH97161.1"/>
    <property type="molecule type" value="Transcribed_RNA"/>
</dbReference>